<feature type="domain" description="Biotin carboxylation" evidence="15">
    <location>
        <begin position="7"/>
        <end position="448"/>
    </location>
</feature>
<dbReference type="Pfam" id="PF00289">
    <property type="entry name" value="Biotin_carb_N"/>
    <property type="match status" value="1"/>
</dbReference>
<evidence type="ECO:0000256" key="11">
    <source>
        <dbReference type="ARBA" id="ARBA00048600"/>
    </source>
</evidence>
<dbReference type="SUPFAM" id="SSF51246">
    <property type="entry name" value="Rudiment single hybrid motif"/>
    <property type="match status" value="1"/>
</dbReference>
<keyword evidence="6" id="KW-0479">Metal-binding</keyword>
<evidence type="ECO:0000256" key="6">
    <source>
        <dbReference type="ARBA" id="ARBA00022723"/>
    </source>
</evidence>
<dbReference type="InterPro" id="IPR051602">
    <property type="entry name" value="ACC_Biotin_Carboxylase"/>
</dbReference>
<reference evidence="17" key="2">
    <citation type="submission" date="2012-03" db="EMBL/GenBank/DDBJ databases">
        <title>The complete genome sequence of the pioneer microbe on fresh volcanic deposit, Leptospirillum ferrooxidans strain C2-3.</title>
        <authorList>
            <person name="Fujimura R."/>
            <person name="Sato Y."/>
            <person name="Nishizawa T."/>
            <person name="Nanba K."/>
            <person name="Oshima K."/>
            <person name="Hattori M."/>
            <person name="Kamijo T."/>
            <person name="Ohta H."/>
        </authorList>
    </citation>
    <scope>NUCLEOTIDE SEQUENCE [LARGE SCALE GENOMIC DNA]</scope>
    <source>
        <strain evidence="17">C2-3</strain>
    </source>
</reference>
<dbReference type="RefSeq" id="WP_014449150.1">
    <property type="nucleotide sequence ID" value="NC_017094.1"/>
</dbReference>
<dbReference type="GO" id="GO:0046872">
    <property type="term" value="F:metal ion binding"/>
    <property type="evidence" value="ECO:0007669"/>
    <property type="project" value="UniProtKB-KW"/>
</dbReference>
<dbReference type="NCBIfam" id="NF006367">
    <property type="entry name" value="PRK08591.1"/>
    <property type="match status" value="1"/>
</dbReference>
<dbReference type="PATRIC" id="fig|1162668.3.peg.1100"/>
<dbReference type="InterPro" id="IPR004549">
    <property type="entry name" value="Acetyl_CoA_COase_biotin_COase"/>
</dbReference>
<dbReference type="GO" id="GO:2001295">
    <property type="term" value="P:malonyl-CoA biosynthetic process"/>
    <property type="evidence" value="ECO:0007669"/>
    <property type="project" value="UniProtKB-UniPathway"/>
</dbReference>
<evidence type="ECO:0000259" key="15">
    <source>
        <dbReference type="PROSITE" id="PS50979"/>
    </source>
</evidence>
<comment type="catalytic activity">
    <reaction evidence="11 13">
        <text>N(6)-biotinyl-L-lysyl-[protein] + hydrogencarbonate + ATP = N(6)-carboxybiotinyl-L-lysyl-[protein] + ADP + phosphate + H(+)</text>
        <dbReference type="Rhea" id="RHEA:13501"/>
        <dbReference type="Rhea" id="RHEA-COMP:10505"/>
        <dbReference type="Rhea" id="RHEA-COMP:10506"/>
        <dbReference type="ChEBI" id="CHEBI:15378"/>
        <dbReference type="ChEBI" id="CHEBI:17544"/>
        <dbReference type="ChEBI" id="CHEBI:30616"/>
        <dbReference type="ChEBI" id="CHEBI:43474"/>
        <dbReference type="ChEBI" id="CHEBI:83144"/>
        <dbReference type="ChEBI" id="CHEBI:83145"/>
        <dbReference type="ChEBI" id="CHEBI:456216"/>
        <dbReference type="EC" id="6.3.4.14"/>
    </reaction>
</comment>
<evidence type="ECO:0000256" key="8">
    <source>
        <dbReference type="ARBA" id="ARBA00022840"/>
    </source>
</evidence>
<dbReference type="PROSITE" id="PS00866">
    <property type="entry name" value="CPSASE_1"/>
    <property type="match status" value="1"/>
</dbReference>
<name>I0IN10_LEPFC</name>
<keyword evidence="9" id="KW-0460">Magnesium</keyword>
<comment type="pathway">
    <text evidence="2 13">Lipid metabolism; malonyl-CoA biosynthesis; malonyl-CoA from acetyl-CoA: step 1/1.</text>
</comment>
<dbReference type="PANTHER" id="PTHR48095">
    <property type="entry name" value="PYRUVATE CARBOXYLASE SUBUNIT A"/>
    <property type="match status" value="1"/>
</dbReference>
<dbReference type="GO" id="GO:0004075">
    <property type="term" value="F:biotin carboxylase activity"/>
    <property type="evidence" value="ECO:0007669"/>
    <property type="project" value="UniProtKB-EC"/>
</dbReference>
<dbReference type="SUPFAM" id="SSF56059">
    <property type="entry name" value="Glutathione synthetase ATP-binding domain-like"/>
    <property type="match status" value="1"/>
</dbReference>
<keyword evidence="5 13" id="KW-0436">Ligase</keyword>
<comment type="subunit">
    <text evidence="3 13">Acetyl-CoA carboxylase is a heterohexamer of biotin carboxyl carrier protein, biotin carboxylase and the two subunits of carboxyl transferase in a 2:2 complex.</text>
</comment>
<keyword evidence="13" id="KW-0443">Lipid metabolism</keyword>
<dbReference type="InterPro" id="IPR016185">
    <property type="entry name" value="PreATP-grasp_dom_sf"/>
</dbReference>
<dbReference type="Gene3D" id="3.30.470.20">
    <property type="entry name" value="ATP-grasp fold, B domain"/>
    <property type="match status" value="1"/>
</dbReference>
<evidence type="ECO:0000256" key="10">
    <source>
        <dbReference type="ARBA" id="ARBA00023267"/>
    </source>
</evidence>
<dbReference type="Proteomes" id="UP000007382">
    <property type="component" value="Chromosome"/>
</dbReference>
<dbReference type="InterPro" id="IPR011054">
    <property type="entry name" value="Rudment_hybrid_motif"/>
</dbReference>
<keyword evidence="17" id="KW-1185">Reference proteome</keyword>
<evidence type="ECO:0000256" key="12">
    <source>
        <dbReference type="PROSITE-ProRule" id="PRU00409"/>
    </source>
</evidence>
<dbReference type="UniPathway" id="UPA00655">
    <property type="reaction ID" value="UER00711"/>
</dbReference>
<organism evidence="16 17">
    <name type="scientific">Leptospirillum ferrooxidans (strain C2-3)</name>
    <dbReference type="NCBI Taxonomy" id="1162668"/>
    <lineage>
        <taxon>Bacteria</taxon>
        <taxon>Pseudomonadati</taxon>
        <taxon>Nitrospirota</taxon>
        <taxon>Nitrospiria</taxon>
        <taxon>Nitrospirales</taxon>
        <taxon>Nitrospiraceae</taxon>
        <taxon>Leptospirillum</taxon>
    </lineage>
</organism>
<dbReference type="PROSITE" id="PS00867">
    <property type="entry name" value="CPSASE_2"/>
    <property type="match status" value="1"/>
</dbReference>
<evidence type="ECO:0000256" key="2">
    <source>
        <dbReference type="ARBA" id="ARBA00004956"/>
    </source>
</evidence>
<keyword evidence="7 12" id="KW-0547">Nucleotide-binding</keyword>
<dbReference type="STRING" id="1162668.LFE_0955"/>
<dbReference type="InterPro" id="IPR011761">
    <property type="entry name" value="ATP-grasp"/>
</dbReference>
<evidence type="ECO:0000256" key="9">
    <source>
        <dbReference type="ARBA" id="ARBA00022842"/>
    </source>
</evidence>
<feature type="domain" description="ATP-grasp" evidence="14">
    <location>
        <begin position="126"/>
        <end position="323"/>
    </location>
</feature>
<protein>
    <recommendedName>
        <fullName evidence="4 13">Biotin carboxylase</fullName>
        <ecNumber evidence="4 13">6.3.4.14</ecNumber>
    </recommendedName>
    <alternativeName>
        <fullName evidence="13">Acetyl-coenzyme A carboxylase biotin carboxylase subunit A</fullName>
    </alternativeName>
</protein>
<dbReference type="NCBIfam" id="TIGR00514">
    <property type="entry name" value="accC"/>
    <property type="match status" value="1"/>
</dbReference>
<dbReference type="InterPro" id="IPR005479">
    <property type="entry name" value="CPAse_ATP-bd"/>
</dbReference>
<dbReference type="EMBL" id="AP012342">
    <property type="protein sequence ID" value="BAM06659.1"/>
    <property type="molecule type" value="Genomic_DNA"/>
</dbReference>
<dbReference type="PANTHER" id="PTHR48095:SF2">
    <property type="entry name" value="BIOTIN CARBOXYLASE, CHLOROPLASTIC"/>
    <property type="match status" value="1"/>
</dbReference>
<dbReference type="EC" id="6.3.4.14" evidence="4 13"/>
<keyword evidence="10 13" id="KW-0092">Biotin</keyword>
<dbReference type="AlphaFoldDB" id="I0IN10"/>
<evidence type="ECO:0000256" key="13">
    <source>
        <dbReference type="RuleBase" id="RU365063"/>
    </source>
</evidence>
<dbReference type="HOGENOM" id="CLU_000395_3_2_0"/>
<evidence type="ECO:0000256" key="1">
    <source>
        <dbReference type="ARBA" id="ARBA00003761"/>
    </source>
</evidence>
<dbReference type="OrthoDB" id="9807469at2"/>
<comment type="function">
    <text evidence="1 13">This protein is a component of the acetyl coenzyme A carboxylase complex; first, biotin carboxylase catalyzes the carboxylation of the carrier protein and then the transcarboxylase transfers the carboxyl group to form malonyl-CoA.</text>
</comment>
<evidence type="ECO:0000256" key="3">
    <source>
        <dbReference type="ARBA" id="ARBA00011750"/>
    </source>
</evidence>
<dbReference type="Pfam" id="PF02786">
    <property type="entry name" value="CPSase_L_D2"/>
    <property type="match status" value="1"/>
</dbReference>
<proteinExistence type="predicted"/>
<sequence>MTIQTPPFQKILIANRGEIAVRIIRACKELGIRTVAIFSTSDRNALHVQMADEAVCVGPPETNSSYRNIPNIISAAEVTQSEAIHPGYGFLSENAHFAEICHSAGVVFIGPSPESISLMGDKARAKALMRETGVPVVPGSIGAVASEDEGMEIADEIGFPLIIKASAGGGGRGMRIVHAKDGFSNAFQSAQTEAYQAFGSRDVYIEKYFIGPHHVEIQILSDHDGNVIAMGERDCSVQRRHQKLLEETPSPLLTPSVRSKMSEIAIRAAKACGYVNAGTIEFLVDDKRNFYFIEMNTRIQVEHPITEQAFNYDLVKAQILIAAGRSIEDVPKSIGHTIECRINAEDPWTFTPSPGTITRMIQPGGPGVRIDSWVTTGSVISPHYDSLLSKVIVTGRNRDEAIARMKRALSEYLVEGIKTTIPLHLTILDDPDFIKGKYDTGFIEKVMAKREKRLLLETIQSPVQE</sequence>
<accession>I0IN10</accession>
<dbReference type="eggNOG" id="COG0439">
    <property type="taxonomic scope" value="Bacteria"/>
</dbReference>
<keyword evidence="8 12" id="KW-0067">ATP-binding</keyword>
<evidence type="ECO:0000313" key="16">
    <source>
        <dbReference type="EMBL" id="BAM06659.1"/>
    </source>
</evidence>
<keyword evidence="13" id="KW-0444">Lipid biosynthesis</keyword>
<dbReference type="InterPro" id="IPR011764">
    <property type="entry name" value="Biotin_carboxylation_dom"/>
</dbReference>
<dbReference type="InterPro" id="IPR005482">
    <property type="entry name" value="Biotin_COase_C"/>
</dbReference>
<dbReference type="InterPro" id="IPR005481">
    <property type="entry name" value="BC-like_N"/>
</dbReference>
<evidence type="ECO:0000256" key="4">
    <source>
        <dbReference type="ARBA" id="ARBA00013263"/>
    </source>
</evidence>
<dbReference type="FunFam" id="3.30.1490.20:FF:000018">
    <property type="entry name" value="Biotin carboxylase"/>
    <property type="match status" value="1"/>
</dbReference>
<reference evidence="16 17" key="1">
    <citation type="journal article" date="2012" name="J. Bacteriol.">
        <title>Complete Genome Sequence of Leptospirillum ferrooxidans Strain C2-3, Isolated from a Fresh Volcanic Ash Deposit on the Island of Miyake, Japan.</title>
        <authorList>
            <person name="Fujimura R."/>
            <person name="Sato Y."/>
            <person name="Nishizawa T."/>
            <person name="Oshima K."/>
            <person name="Kim S.-W."/>
            <person name="Hattori M."/>
            <person name="Kamijo T."/>
            <person name="Ohta H."/>
        </authorList>
    </citation>
    <scope>NUCLEOTIDE SEQUENCE [LARGE SCALE GENOMIC DNA]</scope>
    <source>
        <strain evidence="16 17">C2-3</strain>
    </source>
</reference>
<gene>
    <name evidence="16" type="ordered locus">LFE_0955</name>
</gene>
<dbReference type="PROSITE" id="PS50975">
    <property type="entry name" value="ATP_GRASP"/>
    <property type="match status" value="1"/>
</dbReference>
<dbReference type="KEGG" id="lfc:LFE_0955"/>
<dbReference type="Pfam" id="PF02785">
    <property type="entry name" value="Biotin_carb_C"/>
    <property type="match status" value="1"/>
</dbReference>
<dbReference type="PROSITE" id="PS50979">
    <property type="entry name" value="BC"/>
    <property type="match status" value="1"/>
</dbReference>
<evidence type="ECO:0000256" key="7">
    <source>
        <dbReference type="ARBA" id="ARBA00022741"/>
    </source>
</evidence>
<dbReference type="SMART" id="SM00878">
    <property type="entry name" value="Biotin_carb_C"/>
    <property type="match status" value="1"/>
</dbReference>
<keyword evidence="13" id="KW-0276">Fatty acid metabolism</keyword>
<dbReference type="SUPFAM" id="SSF52440">
    <property type="entry name" value="PreATP-grasp domain"/>
    <property type="match status" value="1"/>
</dbReference>
<keyword evidence="13" id="KW-0275">Fatty acid biosynthesis</keyword>
<evidence type="ECO:0000256" key="5">
    <source>
        <dbReference type="ARBA" id="ARBA00022598"/>
    </source>
</evidence>
<evidence type="ECO:0000259" key="14">
    <source>
        <dbReference type="PROSITE" id="PS50975"/>
    </source>
</evidence>
<dbReference type="FunFam" id="3.40.50.20:FF:000010">
    <property type="entry name" value="Propionyl-CoA carboxylase subunit alpha"/>
    <property type="match status" value="1"/>
</dbReference>
<evidence type="ECO:0000313" key="17">
    <source>
        <dbReference type="Proteomes" id="UP000007382"/>
    </source>
</evidence>
<dbReference type="GO" id="GO:0006633">
    <property type="term" value="P:fatty acid biosynthetic process"/>
    <property type="evidence" value="ECO:0007669"/>
    <property type="project" value="UniProtKB-KW"/>
</dbReference>
<dbReference type="GO" id="GO:0005524">
    <property type="term" value="F:ATP binding"/>
    <property type="evidence" value="ECO:0007669"/>
    <property type="project" value="UniProtKB-UniRule"/>
</dbReference>